<name>A0AC35U1W7_9BILA</name>
<evidence type="ECO:0000313" key="2">
    <source>
        <dbReference type="WBParaSite" id="RSKR_0000686200.1"/>
    </source>
</evidence>
<dbReference type="WBParaSite" id="RSKR_0000686200.1">
    <property type="protein sequence ID" value="RSKR_0000686200.1"/>
    <property type="gene ID" value="RSKR_0000686200"/>
</dbReference>
<evidence type="ECO:0000313" key="1">
    <source>
        <dbReference type="Proteomes" id="UP000095286"/>
    </source>
</evidence>
<sequence length="791" mass="89523">MRTIGLSKLLPVKKVHDIIKNGGSTQNGVRILDCTYNVSAKPDPELFLKNEFGKFDLLMQKPSRHKADFLKSHIPTAVHFDLDCGMYPSKYERFAYYEPELFEQYAQKIGIDKDDHLIFYSRGPYNGMLFATKIWWLFKCYGHKNMSVMNGGFETWVGNKLEVESGPSKIDKKGTFVGRNNFFINVSYDELTKKDENEKDMFGQNDKYNMLDVRPANQFTGEVETGLDPMNVNGAHISGAISLPALEFMNKDGTFKDEEGVKAVLERRNIDTSKTNVTSCNAGIQATITSFCMENIYPKVAMRMWSVSLTLQKLFNALFREVLKQIFPIYLNYVPKWKCSSSLKNETLISDVFDKNCDVYRECPKEDLIFNSDAFKSANQEFQWTCSESIIVSFVSMIQYFGVLCGALLYGCLGDHFGRKPISFFILALGLLSLITSAFVPNWKYLLALRFIVGLSNGGTMVVVFVYMNELLLSTQRMALRAFVNWGNARVVTAIICYYFNDWRSASIACGLFSIPALVIIFFLFPESPTYLYNKKKFTEYRKACNFMSKIGGEKEARIELVEKNEVVKFSTVWTSPVLKQRIMLLAFMWFTASISSYSNDLNSSSTSDSFFLNQILLASFIAFSKILLGVVDMYYPHFDRRLLHLGAQTSVCSCFGIAALLLAFKLDYWLLLMVLSLIGTMSIELTWDACFICSVENIPTEIRSTTLGICSLIARIAALLAPGVVELSAIWSPSVYIVISGVGFFNLLLTYKWLPNTKGVDLNSVMNCIQLEGSKEEIVLITKPKCEPAQ</sequence>
<dbReference type="Proteomes" id="UP000095286">
    <property type="component" value="Unplaced"/>
</dbReference>
<protein>
    <submittedName>
        <fullName evidence="2">MFS domain-containing protein</fullName>
    </submittedName>
</protein>
<proteinExistence type="predicted"/>
<accession>A0AC35U1W7</accession>
<organism evidence="1 2">
    <name type="scientific">Rhabditophanes sp. KR3021</name>
    <dbReference type="NCBI Taxonomy" id="114890"/>
    <lineage>
        <taxon>Eukaryota</taxon>
        <taxon>Metazoa</taxon>
        <taxon>Ecdysozoa</taxon>
        <taxon>Nematoda</taxon>
        <taxon>Chromadorea</taxon>
        <taxon>Rhabditida</taxon>
        <taxon>Tylenchina</taxon>
        <taxon>Panagrolaimomorpha</taxon>
        <taxon>Strongyloidoidea</taxon>
        <taxon>Alloionematidae</taxon>
        <taxon>Rhabditophanes</taxon>
    </lineage>
</organism>
<reference evidence="2" key="1">
    <citation type="submission" date="2016-11" db="UniProtKB">
        <authorList>
            <consortium name="WormBaseParasite"/>
        </authorList>
    </citation>
    <scope>IDENTIFICATION</scope>
    <source>
        <strain evidence="2">KR3021</strain>
    </source>
</reference>